<dbReference type="GO" id="GO:0046872">
    <property type="term" value="F:metal ion binding"/>
    <property type="evidence" value="ECO:0007669"/>
    <property type="project" value="UniProtKB-KW"/>
</dbReference>
<accession>A0A202EBQ8</accession>
<dbReference type="Pfam" id="PF04166">
    <property type="entry name" value="PdxA"/>
    <property type="match status" value="1"/>
</dbReference>
<dbReference type="AlphaFoldDB" id="A0A202EBQ8"/>
<organism evidence="4 5">
    <name type="scientific">Natronolimnobius baerhuensis</name>
    <dbReference type="NCBI Taxonomy" id="253108"/>
    <lineage>
        <taxon>Archaea</taxon>
        <taxon>Methanobacteriati</taxon>
        <taxon>Methanobacteriota</taxon>
        <taxon>Stenosarchaea group</taxon>
        <taxon>Halobacteria</taxon>
        <taxon>Halobacteriales</taxon>
        <taxon>Natrialbaceae</taxon>
        <taxon>Natronolimnobius</taxon>
    </lineage>
</organism>
<keyword evidence="1" id="KW-0479">Metal-binding</keyword>
<keyword evidence="3" id="KW-0520">NAD</keyword>
<proteinExistence type="predicted"/>
<comment type="caution">
    <text evidence="4">The sequence shown here is derived from an EMBL/GenBank/DDBJ whole genome shotgun (WGS) entry which is preliminary data.</text>
</comment>
<dbReference type="Gene3D" id="3.40.718.10">
    <property type="entry name" value="Isopropylmalate Dehydrogenase"/>
    <property type="match status" value="1"/>
</dbReference>
<keyword evidence="5" id="KW-1185">Reference proteome</keyword>
<dbReference type="EMBL" id="MWPH01000001">
    <property type="protein sequence ID" value="OVE85420.1"/>
    <property type="molecule type" value="Genomic_DNA"/>
</dbReference>
<dbReference type="NCBIfam" id="TIGR00557">
    <property type="entry name" value="pdxA"/>
    <property type="match status" value="1"/>
</dbReference>
<dbReference type="RefSeq" id="WP_087713720.1">
    <property type="nucleotide sequence ID" value="NZ_MWPH01000001.1"/>
</dbReference>
<dbReference type="InterPro" id="IPR005255">
    <property type="entry name" value="PdxA_fam"/>
</dbReference>
<dbReference type="PANTHER" id="PTHR30004">
    <property type="entry name" value="4-HYDROXYTHREONINE-4-PHOSPHATE DEHYDROGENASE"/>
    <property type="match status" value="1"/>
</dbReference>
<dbReference type="OrthoDB" id="26759at2157"/>
<evidence type="ECO:0000256" key="1">
    <source>
        <dbReference type="ARBA" id="ARBA00022723"/>
    </source>
</evidence>
<sequence length="342" mass="36031">MTESDRPTVAVTMGDPAGVGSEIIVAAYERLCDVANPIVIGDATVLEWALDVRDSDLEIAPVDTVADAAFDPNAIPVLDLAIVDSLEYGVVREAYGEASLSYIERAIELALAGEVDAMATAPINKQATRLAGSEYAGHTGMLADYTDTEHYSMMLVEDDLIVTHVSTHVPLREACDLVTTETVLETIRVTDAGLRDLGIDDPDIAVAGLNPHASDGGLLGDEDDAEIRPAVEAARGEGIDAQGPESPDTVYVQAARGNYDCVVSMYHDQGHIPIKTLGFSSGEAVSGVNVTIGLPIVRTSVDHGTAFDIAGEGVASEASLIDAVEVAAEMARRRNEREQTAN</sequence>
<dbReference type="SUPFAM" id="SSF53659">
    <property type="entry name" value="Isocitrate/Isopropylmalate dehydrogenase-like"/>
    <property type="match status" value="1"/>
</dbReference>
<dbReference type="Proteomes" id="UP000196084">
    <property type="component" value="Unassembled WGS sequence"/>
</dbReference>
<evidence type="ECO:0000256" key="2">
    <source>
        <dbReference type="ARBA" id="ARBA00023002"/>
    </source>
</evidence>
<evidence type="ECO:0000256" key="3">
    <source>
        <dbReference type="ARBA" id="ARBA00023027"/>
    </source>
</evidence>
<protein>
    <submittedName>
        <fullName evidence="4">4-hydroxythreonine-4-phosphate dehydrogenase PdxA</fullName>
    </submittedName>
</protein>
<dbReference type="PANTHER" id="PTHR30004:SF6">
    <property type="entry name" value="D-THREONATE 4-PHOSPHATE DEHYDROGENASE"/>
    <property type="match status" value="1"/>
</dbReference>
<evidence type="ECO:0000313" key="5">
    <source>
        <dbReference type="Proteomes" id="UP000196084"/>
    </source>
</evidence>
<keyword evidence="2" id="KW-0560">Oxidoreductase</keyword>
<name>A0A202EBQ8_9EURY</name>
<evidence type="ECO:0000313" key="4">
    <source>
        <dbReference type="EMBL" id="OVE85420.1"/>
    </source>
</evidence>
<dbReference type="GO" id="GO:0051287">
    <property type="term" value="F:NAD binding"/>
    <property type="evidence" value="ECO:0007669"/>
    <property type="project" value="InterPro"/>
</dbReference>
<dbReference type="GO" id="GO:0016491">
    <property type="term" value="F:oxidoreductase activity"/>
    <property type="evidence" value="ECO:0007669"/>
    <property type="project" value="UniProtKB-KW"/>
</dbReference>
<gene>
    <name evidence="4" type="ORF">B2G88_00900</name>
</gene>
<reference evidence="4 5" key="1">
    <citation type="submission" date="2017-02" db="EMBL/GenBank/DDBJ databases">
        <title>Natronthermophilus aegyptiacus gen. nov.,sp. nov., an aerobic, extremely halophilic alkalithermophilic archaeon isolated from the athalassohaline Wadi An Natrun, Egypt.</title>
        <authorList>
            <person name="Zhao B."/>
        </authorList>
    </citation>
    <scope>NUCLEOTIDE SEQUENCE [LARGE SCALE GENOMIC DNA]</scope>
    <source>
        <strain evidence="4 5">CGMCC 1.3597</strain>
    </source>
</reference>